<dbReference type="GO" id="GO:0003886">
    <property type="term" value="F:DNA (cytosine-5-)-methyltransferase activity"/>
    <property type="evidence" value="ECO:0007669"/>
    <property type="project" value="UniProtKB-EC"/>
</dbReference>
<evidence type="ECO:0000256" key="6">
    <source>
        <dbReference type="ARBA" id="ARBA00047422"/>
    </source>
</evidence>
<comment type="catalytic activity">
    <reaction evidence="6">
        <text>a 2'-deoxycytidine in DNA + S-adenosyl-L-methionine = a 5-methyl-2'-deoxycytidine in DNA + S-adenosyl-L-homocysteine + H(+)</text>
        <dbReference type="Rhea" id="RHEA:13681"/>
        <dbReference type="Rhea" id="RHEA-COMP:11369"/>
        <dbReference type="Rhea" id="RHEA-COMP:11370"/>
        <dbReference type="ChEBI" id="CHEBI:15378"/>
        <dbReference type="ChEBI" id="CHEBI:57856"/>
        <dbReference type="ChEBI" id="CHEBI:59789"/>
        <dbReference type="ChEBI" id="CHEBI:85452"/>
        <dbReference type="ChEBI" id="CHEBI:85454"/>
        <dbReference type="EC" id="2.1.1.37"/>
    </reaction>
</comment>
<keyword evidence="3 7" id="KW-0808">Transferase</keyword>
<protein>
    <recommendedName>
        <fullName evidence="1">DNA (cytosine-5-)-methyltransferase</fullName>
        <ecNumber evidence="1">2.1.1.37</ecNumber>
    </recommendedName>
</protein>
<evidence type="ECO:0000313" key="8">
    <source>
        <dbReference type="Proteomes" id="UP000019593"/>
    </source>
</evidence>
<dbReference type="KEGG" id="red:roselon_00612"/>
<dbReference type="STRING" id="1294273.roselon_00612"/>
<dbReference type="InterPro" id="IPR050390">
    <property type="entry name" value="C5-Methyltransferase"/>
</dbReference>
<dbReference type="Gene3D" id="3.90.120.10">
    <property type="entry name" value="DNA Methylase, subunit A, domain 2"/>
    <property type="match status" value="1"/>
</dbReference>
<evidence type="ECO:0000256" key="4">
    <source>
        <dbReference type="ARBA" id="ARBA00022691"/>
    </source>
</evidence>
<dbReference type="PANTHER" id="PTHR10629:SF52">
    <property type="entry name" value="DNA (CYTOSINE-5)-METHYLTRANSFERASE 1"/>
    <property type="match status" value="1"/>
</dbReference>
<dbReference type="SUPFAM" id="SSF53335">
    <property type="entry name" value="S-adenosyl-L-methionine-dependent methyltransferases"/>
    <property type="match status" value="1"/>
</dbReference>
<reference evidence="7 8" key="1">
    <citation type="submission" date="2013-03" db="EMBL/GenBank/DDBJ databases">
        <authorList>
            <person name="Fiebig A."/>
            <person name="Goeker M."/>
            <person name="Klenk H.-P.P."/>
        </authorList>
    </citation>
    <scope>NUCLEOTIDE SEQUENCE [LARGE SCALE GENOMIC DNA]</scope>
    <source>
        <strain evidence="8">DSM 19469</strain>
    </source>
</reference>
<evidence type="ECO:0000256" key="1">
    <source>
        <dbReference type="ARBA" id="ARBA00011975"/>
    </source>
</evidence>
<dbReference type="Proteomes" id="UP000019593">
    <property type="component" value="Chromosome"/>
</dbReference>
<keyword evidence="8" id="KW-1185">Reference proteome</keyword>
<dbReference type="PATRIC" id="fig|1294273.3.peg.602"/>
<dbReference type="GO" id="GO:0003677">
    <property type="term" value="F:DNA binding"/>
    <property type="evidence" value="ECO:0007669"/>
    <property type="project" value="TreeGrafter"/>
</dbReference>
<dbReference type="GO" id="GO:0044027">
    <property type="term" value="P:negative regulation of gene expression via chromosomal CpG island methylation"/>
    <property type="evidence" value="ECO:0007669"/>
    <property type="project" value="TreeGrafter"/>
</dbReference>
<dbReference type="eggNOG" id="COG0270">
    <property type="taxonomic scope" value="Bacteria"/>
</dbReference>
<dbReference type="AlphaFoldDB" id="W8RYW8"/>
<dbReference type="GO" id="GO:0032259">
    <property type="term" value="P:methylation"/>
    <property type="evidence" value="ECO:0007669"/>
    <property type="project" value="UniProtKB-KW"/>
</dbReference>
<keyword evidence="4" id="KW-0949">S-adenosyl-L-methionine</keyword>
<keyword evidence="2 7" id="KW-0489">Methyltransferase</keyword>
<dbReference type="Pfam" id="PF00145">
    <property type="entry name" value="DNA_methylase"/>
    <property type="match status" value="1"/>
</dbReference>
<gene>
    <name evidence="7" type="ORF">roselon_00612</name>
</gene>
<dbReference type="InterPro" id="IPR001525">
    <property type="entry name" value="C5_MeTfrase"/>
</dbReference>
<keyword evidence="5" id="KW-0680">Restriction system</keyword>
<dbReference type="EC" id="2.1.1.37" evidence="1"/>
<dbReference type="GO" id="GO:0009307">
    <property type="term" value="P:DNA restriction-modification system"/>
    <property type="evidence" value="ECO:0007669"/>
    <property type="project" value="UniProtKB-KW"/>
</dbReference>
<organism evidence="7 8">
    <name type="scientific">Roseicyclus elongatus DSM 19469</name>
    <dbReference type="NCBI Taxonomy" id="1294273"/>
    <lineage>
        <taxon>Bacteria</taxon>
        <taxon>Pseudomonadati</taxon>
        <taxon>Pseudomonadota</taxon>
        <taxon>Alphaproteobacteria</taxon>
        <taxon>Rhodobacterales</taxon>
        <taxon>Roseobacteraceae</taxon>
        <taxon>Roseicyclus</taxon>
    </lineage>
</organism>
<proteinExistence type="predicted"/>
<evidence type="ECO:0000313" key="7">
    <source>
        <dbReference type="EMBL" id="AHM03052.1"/>
    </source>
</evidence>
<dbReference type="REBASE" id="81172">
    <property type="entry name" value="M.Rel19469ORF612P"/>
</dbReference>
<sequence length="102" mass="11379">MWEGQCPTITVGFDSFTRGRYGHPEQNRAITPREAARMQGFPDDFRFLGNRMDVRTQVGNAVPPPLARAAGLAIIRALDRVNERVTGTRAVRELGRQSQLAL</sequence>
<evidence type="ECO:0000256" key="5">
    <source>
        <dbReference type="ARBA" id="ARBA00022747"/>
    </source>
</evidence>
<dbReference type="InterPro" id="IPR029063">
    <property type="entry name" value="SAM-dependent_MTases_sf"/>
</dbReference>
<dbReference type="EMBL" id="CP004372">
    <property type="protein sequence ID" value="AHM03052.1"/>
    <property type="molecule type" value="Genomic_DNA"/>
</dbReference>
<evidence type="ECO:0000256" key="3">
    <source>
        <dbReference type="ARBA" id="ARBA00022679"/>
    </source>
</evidence>
<evidence type="ECO:0000256" key="2">
    <source>
        <dbReference type="ARBA" id="ARBA00022603"/>
    </source>
</evidence>
<dbReference type="HOGENOM" id="CLU_176191_0_0_5"/>
<accession>W8RYW8</accession>
<dbReference type="PANTHER" id="PTHR10629">
    <property type="entry name" value="CYTOSINE-SPECIFIC METHYLTRANSFERASE"/>
    <property type="match status" value="1"/>
</dbReference>
<name>W8RYW8_9RHOB</name>